<comment type="pathway">
    <text evidence="2">Capsule biogenesis; capsule polysaccharide biosynthesis.</text>
</comment>
<evidence type="ECO:0000256" key="4">
    <source>
        <dbReference type="ARBA" id="ARBA00020739"/>
    </source>
</evidence>
<evidence type="ECO:0000256" key="6">
    <source>
        <dbReference type="ARBA" id="ARBA00022692"/>
    </source>
</evidence>
<keyword evidence="10" id="KW-0270">Exopolysaccharide synthesis</keyword>
<dbReference type="Proteomes" id="UP001597199">
    <property type="component" value="Unassembled WGS sequence"/>
</dbReference>
<comment type="subcellular location">
    <subcellularLocation>
        <location evidence="1">Cell membrane</location>
        <topology evidence="1">Multi-pass membrane protein</topology>
    </subcellularLocation>
</comment>
<evidence type="ECO:0000259" key="14">
    <source>
        <dbReference type="Pfam" id="PF13807"/>
    </source>
</evidence>
<dbReference type="InterPro" id="IPR003856">
    <property type="entry name" value="LPS_length_determ_N"/>
</dbReference>
<protein>
    <recommendedName>
        <fullName evidence="4">Capsular polysaccharide biosynthesis protein CpsC</fullName>
    </recommendedName>
</protein>
<evidence type="ECO:0000313" key="15">
    <source>
        <dbReference type="EMBL" id="MFD1397849.1"/>
    </source>
</evidence>
<dbReference type="InterPro" id="IPR050445">
    <property type="entry name" value="Bact_polysacc_biosynth/exp"/>
</dbReference>
<evidence type="ECO:0000256" key="5">
    <source>
        <dbReference type="ARBA" id="ARBA00022475"/>
    </source>
</evidence>
<dbReference type="Pfam" id="PF02706">
    <property type="entry name" value="Wzz"/>
    <property type="match status" value="1"/>
</dbReference>
<dbReference type="EMBL" id="JBHTOA010000009">
    <property type="protein sequence ID" value="MFD1397849.1"/>
    <property type="molecule type" value="Genomic_DNA"/>
</dbReference>
<dbReference type="InterPro" id="IPR032807">
    <property type="entry name" value="GNVR"/>
</dbReference>
<name>A0ABW4BBK7_9LACO</name>
<dbReference type="RefSeq" id="WP_204119904.1">
    <property type="nucleotide sequence ID" value="NZ_BOLV01000043.1"/>
</dbReference>
<gene>
    <name evidence="15" type="ORF">ACFQ41_00835</name>
</gene>
<feature type="transmembrane region" description="Helical" evidence="12">
    <location>
        <begin position="20"/>
        <end position="40"/>
    </location>
</feature>
<proteinExistence type="inferred from homology"/>
<feature type="domain" description="Polysaccharide chain length determinant N-terminal" evidence="13">
    <location>
        <begin position="6"/>
        <end position="93"/>
    </location>
</feature>
<keyword evidence="16" id="KW-1185">Reference proteome</keyword>
<feature type="domain" description="Tyrosine-protein kinase G-rich" evidence="14">
    <location>
        <begin position="154"/>
        <end position="199"/>
    </location>
</feature>
<evidence type="ECO:0000256" key="1">
    <source>
        <dbReference type="ARBA" id="ARBA00004651"/>
    </source>
</evidence>
<evidence type="ECO:0000259" key="13">
    <source>
        <dbReference type="Pfam" id="PF02706"/>
    </source>
</evidence>
<evidence type="ECO:0000256" key="3">
    <source>
        <dbReference type="ARBA" id="ARBA00006683"/>
    </source>
</evidence>
<evidence type="ECO:0000256" key="11">
    <source>
        <dbReference type="ARBA" id="ARBA00045736"/>
    </source>
</evidence>
<dbReference type="PANTHER" id="PTHR32309">
    <property type="entry name" value="TYROSINE-PROTEIN KINASE"/>
    <property type="match status" value="1"/>
</dbReference>
<keyword evidence="7" id="KW-0972">Capsule biogenesis/degradation</keyword>
<evidence type="ECO:0000256" key="10">
    <source>
        <dbReference type="ARBA" id="ARBA00023169"/>
    </source>
</evidence>
<evidence type="ECO:0000256" key="2">
    <source>
        <dbReference type="ARBA" id="ARBA00005132"/>
    </source>
</evidence>
<comment type="similarity">
    <text evidence="3">Belongs to the CpsC/CapA family.</text>
</comment>
<keyword evidence="9 12" id="KW-0472">Membrane</keyword>
<keyword evidence="8 12" id="KW-1133">Transmembrane helix</keyword>
<reference evidence="16" key="1">
    <citation type="journal article" date="2019" name="Int. J. Syst. Evol. Microbiol.">
        <title>The Global Catalogue of Microorganisms (GCM) 10K type strain sequencing project: providing services to taxonomists for standard genome sequencing and annotation.</title>
        <authorList>
            <consortium name="The Broad Institute Genomics Platform"/>
            <consortium name="The Broad Institute Genome Sequencing Center for Infectious Disease"/>
            <person name="Wu L."/>
            <person name="Ma J."/>
        </authorList>
    </citation>
    <scope>NUCLEOTIDE SEQUENCE [LARGE SCALE GENOMIC DNA]</scope>
    <source>
        <strain evidence="16">CCM 9110</strain>
    </source>
</reference>
<feature type="transmembrane region" description="Helical" evidence="12">
    <location>
        <begin position="178"/>
        <end position="197"/>
    </location>
</feature>
<evidence type="ECO:0000256" key="7">
    <source>
        <dbReference type="ARBA" id="ARBA00022903"/>
    </source>
</evidence>
<keyword evidence="5" id="KW-1003">Cell membrane</keyword>
<dbReference type="PANTHER" id="PTHR32309:SF13">
    <property type="entry name" value="FERRIC ENTEROBACTIN TRANSPORT PROTEIN FEPE"/>
    <property type="match status" value="1"/>
</dbReference>
<organism evidence="15 16">
    <name type="scientific">Lacticaseibacillus suilingensis</name>
    <dbReference type="NCBI Taxonomy" id="2799577"/>
    <lineage>
        <taxon>Bacteria</taxon>
        <taxon>Bacillati</taxon>
        <taxon>Bacillota</taxon>
        <taxon>Bacilli</taxon>
        <taxon>Lactobacillales</taxon>
        <taxon>Lactobacillaceae</taxon>
        <taxon>Lacticaseibacillus</taxon>
    </lineage>
</organism>
<comment type="function">
    <text evidence="11">Required for CpsD phosphorylation. Involved in the regulation of capsular polysaccharide biosynthesis. May be part of a complex that directs the coordinated polymerization and export to the cell surface of the capsular polysaccharide.</text>
</comment>
<dbReference type="Pfam" id="PF13807">
    <property type="entry name" value="GNVR"/>
    <property type="match status" value="1"/>
</dbReference>
<evidence type="ECO:0000256" key="8">
    <source>
        <dbReference type="ARBA" id="ARBA00022989"/>
    </source>
</evidence>
<sequence>MDDEVISLGQVFATLRKHLVMIILTTVLGGLIAGVVTYFVMQPKYESTTMVLVNRKQTTAAGQYNDLQTDLQMINTYKDIITKDVVLKPVQENLQRKGVVVDSVGALAKDITVTNNENSQVMSVTATADDPYTARSIANETASVFRKKITTIMTNAKNVSIISRGTLNKTPVSPRKQLNLAIGLLAGLVLGILFAFVRELTDRTVKDAAFVTDVLNLPLLGTITDIETQGSIRLGTEGLQTNGRSRR</sequence>
<keyword evidence="6 12" id="KW-0812">Transmembrane</keyword>
<evidence type="ECO:0000313" key="16">
    <source>
        <dbReference type="Proteomes" id="UP001597199"/>
    </source>
</evidence>
<comment type="caution">
    <text evidence="15">The sequence shown here is derived from an EMBL/GenBank/DDBJ whole genome shotgun (WGS) entry which is preliminary data.</text>
</comment>
<accession>A0ABW4BBK7</accession>
<evidence type="ECO:0000256" key="12">
    <source>
        <dbReference type="SAM" id="Phobius"/>
    </source>
</evidence>
<evidence type="ECO:0000256" key="9">
    <source>
        <dbReference type="ARBA" id="ARBA00023136"/>
    </source>
</evidence>